<reference evidence="2" key="1">
    <citation type="journal article" date="2019" name="Beilstein J. Org. Chem.">
        <title>Nanangenines: drimane sesquiterpenoids as the dominant metabolite cohort of a novel Australian fungus, Aspergillus nanangensis.</title>
        <authorList>
            <person name="Lacey H.J."/>
            <person name="Gilchrist C.L.M."/>
            <person name="Crombie A."/>
            <person name="Kalaitzis J.A."/>
            <person name="Vuong D."/>
            <person name="Rutledge P.J."/>
            <person name="Turner P."/>
            <person name="Pitt J.I."/>
            <person name="Lacey E."/>
            <person name="Chooi Y.H."/>
            <person name="Piggott A.M."/>
        </authorList>
    </citation>
    <scope>NUCLEOTIDE SEQUENCE</scope>
    <source>
        <strain evidence="2">MST-FP2251</strain>
    </source>
</reference>
<evidence type="ECO:0000313" key="2">
    <source>
        <dbReference type="EMBL" id="KAF9882640.1"/>
    </source>
</evidence>
<name>A0AAD4GMS1_ASPNN</name>
<gene>
    <name evidence="2" type="ORF">FE257_005813</name>
</gene>
<protein>
    <submittedName>
        <fullName evidence="2">Uncharacterized protein</fullName>
    </submittedName>
</protein>
<evidence type="ECO:0000256" key="1">
    <source>
        <dbReference type="SAM" id="MobiDB-lite"/>
    </source>
</evidence>
<dbReference type="EMBL" id="VCAU01000254">
    <property type="protein sequence ID" value="KAF9882640.1"/>
    <property type="molecule type" value="Genomic_DNA"/>
</dbReference>
<feature type="compositionally biased region" description="Polar residues" evidence="1">
    <location>
        <begin position="145"/>
        <end position="159"/>
    </location>
</feature>
<accession>A0AAD4GMS1</accession>
<dbReference type="Proteomes" id="UP001194746">
    <property type="component" value="Unassembled WGS sequence"/>
</dbReference>
<reference evidence="2" key="2">
    <citation type="submission" date="2020-02" db="EMBL/GenBank/DDBJ databases">
        <authorList>
            <person name="Gilchrist C.L.M."/>
            <person name="Chooi Y.-H."/>
        </authorList>
    </citation>
    <scope>NUCLEOTIDE SEQUENCE</scope>
    <source>
        <strain evidence="2">MST-FP2251</strain>
    </source>
</reference>
<evidence type="ECO:0000313" key="3">
    <source>
        <dbReference type="Proteomes" id="UP001194746"/>
    </source>
</evidence>
<dbReference type="AlphaFoldDB" id="A0AAD4GMS1"/>
<keyword evidence="3" id="KW-1185">Reference proteome</keyword>
<comment type="caution">
    <text evidence="2">The sequence shown here is derived from an EMBL/GenBank/DDBJ whole genome shotgun (WGS) entry which is preliminary data.</text>
</comment>
<feature type="region of interest" description="Disordered" evidence="1">
    <location>
        <begin position="136"/>
        <end position="159"/>
    </location>
</feature>
<proteinExistence type="predicted"/>
<organism evidence="2 3">
    <name type="scientific">Aspergillus nanangensis</name>
    <dbReference type="NCBI Taxonomy" id="2582783"/>
    <lineage>
        <taxon>Eukaryota</taxon>
        <taxon>Fungi</taxon>
        <taxon>Dikarya</taxon>
        <taxon>Ascomycota</taxon>
        <taxon>Pezizomycotina</taxon>
        <taxon>Eurotiomycetes</taxon>
        <taxon>Eurotiomycetidae</taxon>
        <taxon>Eurotiales</taxon>
        <taxon>Aspergillaceae</taxon>
        <taxon>Aspergillus</taxon>
        <taxon>Aspergillus subgen. Circumdati</taxon>
    </lineage>
</organism>
<sequence length="159" mass="18105">MNICLPDKLPSLYTHSSTPALPQYERNSCPSNEPNLISCLSGKWSQSQIPFLRPDETSCLVILSTFDIEIILRISKAYYLCRTSYSAMLILDRFFRRPSSSSVICPKLIQTQRCLRIERRSGQFPQKELPESFLRSRVGDPPPSYSNQSFRSSLGGFTT</sequence>